<proteinExistence type="predicted"/>
<gene>
    <name evidence="1" type="ORF">NFX46_19470</name>
</gene>
<evidence type="ECO:0000313" key="1">
    <source>
        <dbReference type="EMBL" id="USQ85747.1"/>
    </source>
</evidence>
<keyword evidence="2" id="KW-1185">Reference proteome</keyword>
<dbReference type="Proteomes" id="UP001056374">
    <property type="component" value="Chromosome"/>
</dbReference>
<protein>
    <recommendedName>
        <fullName evidence="3">Tn3 transposase DDE domain-containing protein</fullName>
    </recommendedName>
</protein>
<reference evidence="1" key="1">
    <citation type="submission" date="2022-06" db="EMBL/GenBank/DDBJ databases">
        <title>Complete genome sequence of soil microorganisms Streptomyces sp. Qhu-M197 isolated from Alpine meadows habitats on the Tibetan Plateau.</title>
        <authorList>
            <person name="Zhang B."/>
            <person name="Xiang X."/>
            <person name="Fan J."/>
        </authorList>
    </citation>
    <scope>NUCLEOTIDE SEQUENCE</scope>
    <source>
        <strain evidence="1">Qhu-M197</strain>
    </source>
</reference>
<sequence length="150" mass="15829">MFPLAASDPDGPAGEELSHALTTCRRILEAVVNHVLPPRSKSSESGNKLDHPAYCNRLFQFIKETSATKTAAGVTVALGKGLHERYVAVGELANKGVHASVAPQAENLCALNTYVLCGEILILQQLADEIGSTEVTGPVHVAGGCMLRQP</sequence>
<name>A0ABY4Z9N4_9ACTN</name>
<evidence type="ECO:0008006" key="3">
    <source>
        <dbReference type="Google" id="ProtNLM"/>
    </source>
</evidence>
<dbReference type="EMBL" id="CP099468">
    <property type="protein sequence ID" value="USQ85747.1"/>
    <property type="molecule type" value="Genomic_DNA"/>
</dbReference>
<evidence type="ECO:0000313" key="2">
    <source>
        <dbReference type="Proteomes" id="UP001056374"/>
    </source>
</evidence>
<organism evidence="1 2">
    <name type="scientific">Streptomyces phaeoluteigriseus</name>
    <dbReference type="NCBI Taxonomy" id="114686"/>
    <lineage>
        <taxon>Bacteria</taxon>
        <taxon>Bacillati</taxon>
        <taxon>Actinomycetota</taxon>
        <taxon>Actinomycetes</taxon>
        <taxon>Kitasatosporales</taxon>
        <taxon>Streptomycetaceae</taxon>
        <taxon>Streptomyces</taxon>
        <taxon>Streptomyces aurantiacus group</taxon>
    </lineage>
</organism>
<accession>A0ABY4Z9N4</accession>
<dbReference type="RefSeq" id="WP_252550996.1">
    <property type="nucleotide sequence ID" value="NZ_CP099468.1"/>
</dbReference>